<evidence type="ECO:0000313" key="3">
    <source>
        <dbReference type="EMBL" id="GAA1382359.1"/>
    </source>
</evidence>
<feature type="domain" description="Response regulatory" evidence="2">
    <location>
        <begin position="22"/>
        <end position="141"/>
    </location>
</feature>
<comment type="caution">
    <text evidence="3">The sequence shown here is derived from an EMBL/GenBank/DDBJ whole genome shotgun (WGS) entry which is preliminary data.</text>
</comment>
<dbReference type="EMBL" id="BAAAJK010000004">
    <property type="protein sequence ID" value="GAA1382359.1"/>
    <property type="molecule type" value="Genomic_DNA"/>
</dbReference>
<evidence type="ECO:0000259" key="2">
    <source>
        <dbReference type="PROSITE" id="PS50110"/>
    </source>
</evidence>
<evidence type="ECO:0000313" key="4">
    <source>
        <dbReference type="Proteomes" id="UP001501414"/>
    </source>
</evidence>
<protein>
    <recommendedName>
        <fullName evidence="2">Response regulatory domain-containing protein</fullName>
    </recommendedName>
</protein>
<reference evidence="3 4" key="1">
    <citation type="journal article" date="2019" name="Int. J. Syst. Evol. Microbiol.">
        <title>The Global Catalogue of Microorganisms (GCM) 10K type strain sequencing project: providing services to taxonomists for standard genome sequencing and annotation.</title>
        <authorList>
            <consortium name="The Broad Institute Genomics Platform"/>
            <consortium name="The Broad Institute Genome Sequencing Center for Infectious Disease"/>
            <person name="Wu L."/>
            <person name="Ma J."/>
        </authorList>
    </citation>
    <scope>NUCLEOTIDE SEQUENCE [LARGE SCALE GENOMIC DNA]</scope>
    <source>
        <strain evidence="3 4">JCM 11896</strain>
    </source>
</reference>
<dbReference type="SUPFAM" id="SSF52172">
    <property type="entry name" value="CheY-like"/>
    <property type="match status" value="1"/>
</dbReference>
<dbReference type="PROSITE" id="PS50110">
    <property type="entry name" value="RESPONSE_REGULATORY"/>
    <property type="match status" value="1"/>
</dbReference>
<gene>
    <name evidence="3" type="ORF">GCM10009613_10060</name>
</gene>
<organism evidence="3 4">
    <name type="scientific">Pseudonocardia kongjuensis</name>
    <dbReference type="NCBI Taxonomy" id="102227"/>
    <lineage>
        <taxon>Bacteria</taxon>
        <taxon>Bacillati</taxon>
        <taxon>Actinomycetota</taxon>
        <taxon>Actinomycetes</taxon>
        <taxon>Pseudonocardiales</taxon>
        <taxon>Pseudonocardiaceae</taxon>
        <taxon>Pseudonocardia</taxon>
    </lineage>
</organism>
<name>A0ABN1XJ48_9PSEU</name>
<accession>A0ABN1XJ48</accession>
<keyword evidence="1" id="KW-0597">Phosphoprotein</keyword>
<dbReference type="InterPro" id="IPR001789">
    <property type="entry name" value="Sig_transdc_resp-reg_receiver"/>
</dbReference>
<proteinExistence type="predicted"/>
<feature type="modified residue" description="4-aspartylphosphate" evidence="1">
    <location>
        <position position="77"/>
    </location>
</feature>
<keyword evidence="4" id="KW-1185">Reference proteome</keyword>
<evidence type="ECO:0000256" key="1">
    <source>
        <dbReference type="PROSITE-ProRule" id="PRU00169"/>
    </source>
</evidence>
<dbReference type="Gene3D" id="3.40.50.2300">
    <property type="match status" value="1"/>
</dbReference>
<dbReference type="Proteomes" id="UP001501414">
    <property type="component" value="Unassembled WGS sequence"/>
</dbReference>
<dbReference type="InterPro" id="IPR011006">
    <property type="entry name" value="CheY-like_superfamily"/>
</dbReference>
<sequence>MASGAAAEIGGATGGTAGGTSTVLVYSHRPEVREGIINAVGRRPAPDVGRVTYLEASGIAEVLAACDAGAADLLVLDGEAQPTGGMGVAKQLRHEIVDCPPIVLTVRRRDDRWLATWSEADAVLVHPLDPIESAEVVAQVLREHRAGTLTAQK</sequence>